<accession>A0A6A6MEQ7</accession>
<dbReference type="EMBL" id="JAAGAX010000006">
    <property type="protein sequence ID" value="KAF2311744.1"/>
    <property type="molecule type" value="Genomic_DNA"/>
</dbReference>
<comment type="caution">
    <text evidence="2">The sequence shown here is derived from an EMBL/GenBank/DDBJ whole genome shotgun (WGS) entry which is preliminary data.</text>
</comment>
<evidence type="ECO:0000313" key="3">
    <source>
        <dbReference type="Proteomes" id="UP000467840"/>
    </source>
</evidence>
<evidence type="ECO:0000313" key="2">
    <source>
        <dbReference type="EMBL" id="KAF2311744.1"/>
    </source>
</evidence>
<feature type="region of interest" description="Disordered" evidence="1">
    <location>
        <begin position="1"/>
        <end position="72"/>
    </location>
</feature>
<reference evidence="2 3" key="1">
    <citation type="journal article" date="2020" name="Mol. Plant">
        <title>The Chromosome-Based Rubber Tree Genome Provides New Insights into Spurge Genome Evolution and Rubber Biosynthesis.</title>
        <authorList>
            <person name="Liu J."/>
            <person name="Shi C."/>
            <person name="Shi C.C."/>
            <person name="Li W."/>
            <person name="Zhang Q.J."/>
            <person name="Zhang Y."/>
            <person name="Li K."/>
            <person name="Lu H.F."/>
            <person name="Shi C."/>
            <person name="Zhu S.T."/>
            <person name="Xiao Z.Y."/>
            <person name="Nan H."/>
            <person name="Yue Y."/>
            <person name="Zhu X.G."/>
            <person name="Wu Y."/>
            <person name="Hong X.N."/>
            <person name="Fan G.Y."/>
            <person name="Tong Y."/>
            <person name="Zhang D."/>
            <person name="Mao C.L."/>
            <person name="Liu Y.L."/>
            <person name="Hao S.J."/>
            <person name="Liu W.Q."/>
            <person name="Lv M.Q."/>
            <person name="Zhang H.B."/>
            <person name="Liu Y."/>
            <person name="Hu-Tang G.R."/>
            <person name="Wang J.P."/>
            <person name="Wang J.H."/>
            <person name="Sun Y.H."/>
            <person name="Ni S.B."/>
            <person name="Chen W.B."/>
            <person name="Zhang X.C."/>
            <person name="Jiao Y.N."/>
            <person name="Eichler E.E."/>
            <person name="Li G.H."/>
            <person name="Liu X."/>
            <person name="Gao L.Z."/>
        </authorList>
    </citation>
    <scope>NUCLEOTIDE SEQUENCE [LARGE SCALE GENOMIC DNA]</scope>
    <source>
        <strain evidence="3">cv. GT1</strain>
        <tissue evidence="2">Leaf</tissue>
    </source>
</reference>
<organism evidence="2 3">
    <name type="scientific">Hevea brasiliensis</name>
    <name type="common">Para rubber tree</name>
    <name type="synonym">Siphonia brasiliensis</name>
    <dbReference type="NCBI Taxonomy" id="3981"/>
    <lineage>
        <taxon>Eukaryota</taxon>
        <taxon>Viridiplantae</taxon>
        <taxon>Streptophyta</taxon>
        <taxon>Embryophyta</taxon>
        <taxon>Tracheophyta</taxon>
        <taxon>Spermatophyta</taxon>
        <taxon>Magnoliopsida</taxon>
        <taxon>eudicotyledons</taxon>
        <taxon>Gunneridae</taxon>
        <taxon>Pentapetalae</taxon>
        <taxon>rosids</taxon>
        <taxon>fabids</taxon>
        <taxon>Malpighiales</taxon>
        <taxon>Euphorbiaceae</taxon>
        <taxon>Crotonoideae</taxon>
        <taxon>Micrandreae</taxon>
        <taxon>Hevea</taxon>
    </lineage>
</organism>
<keyword evidence="3" id="KW-1185">Reference proteome</keyword>
<dbReference type="AlphaFoldDB" id="A0A6A6MEQ7"/>
<evidence type="ECO:0000256" key="1">
    <source>
        <dbReference type="SAM" id="MobiDB-lite"/>
    </source>
</evidence>
<name>A0A6A6MEQ7_HEVBR</name>
<sequence>MGADESSSPSDKNSVAAGSRPGLSGFDDPGFPIRIGENSAGGGIRGGRRRMRGVKEEEEDKAKENAGPEDKFEFDRCGFWDLREEFDGSN</sequence>
<feature type="compositionally biased region" description="Basic and acidic residues" evidence="1">
    <location>
        <begin position="60"/>
        <end position="72"/>
    </location>
</feature>
<gene>
    <name evidence="2" type="ORF">GH714_026481</name>
</gene>
<feature type="compositionally biased region" description="Polar residues" evidence="1">
    <location>
        <begin position="1"/>
        <end position="13"/>
    </location>
</feature>
<dbReference type="Proteomes" id="UP000467840">
    <property type="component" value="Chromosome 14"/>
</dbReference>
<protein>
    <submittedName>
        <fullName evidence="2">Uncharacterized protein</fullName>
    </submittedName>
</protein>
<proteinExistence type="predicted"/>